<evidence type="ECO:0000313" key="3">
    <source>
        <dbReference type="EMBL" id="AFX83926.1"/>
    </source>
</evidence>
<evidence type="ECO:0000259" key="2">
    <source>
        <dbReference type="Pfam" id="PF20048"/>
    </source>
</evidence>
<organism evidence="3">
    <name type="scientific">uncultured Mediterranean phage MEDS5 group</name>
    <dbReference type="NCBI Taxonomy" id="1262075"/>
    <lineage>
        <taxon>Viruses</taxon>
        <taxon>Duplodnaviria</taxon>
        <taxon>Heunggongvirae</taxon>
        <taxon>Uroviricota</taxon>
        <taxon>Caudoviricetes</taxon>
        <taxon>environmental samples</taxon>
    </lineage>
</organism>
<feature type="domain" description="DUF6450" evidence="2">
    <location>
        <begin position="10"/>
        <end position="65"/>
    </location>
</feature>
<dbReference type="InterPro" id="IPR045610">
    <property type="entry name" value="DUF6450"/>
</dbReference>
<gene>
    <name evidence="3" type="ORF">MedDCM-OCT-S15-C5-cds29</name>
</gene>
<dbReference type="Pfam" id="PF20048">
    <property type="entry name" value="DUF6450"/>
    <property type="match status" value="1"/>
</dbReference>
<accession>K7XS85</accession>
<name>K7XS85_9CAUD</name>
<feature type="region of interest" description="Disordered" evidence="1">
    <location>
        <begin position="65"/>
        <end position="86"/>
    </location>
</feature>
<dbReference type="EMBL" id="JX536274">
    <property type="protein sequence ID" value="AFX83926.1"/>
    <property type="molecule type" value="Genomic_DNA"/>
</dbReference>
<evidence type="ECO:0000256" key="1">
    <source>
        <dbReference type="SAM" id="MobiDB-lite"/>
    </source>
</evidence>
<proteinExistence type="predicted"/>
<reference evidence="3" key="1">
    <citation type="journal article" date="2013" name="Appl. Environ. Microbiol.">
        <title>Reconstruction of novel cyanobacterial siphovirus genomes from mediterranean metagenomic fosmids.</title>
        <authorList>
            <person name="Mizuno C.M."/>
            <person name="Rodriguez-Valera F."/>
            <person name="Garcia-Heredia I."/>
            <person name="Martin-Cuadrado A.B."/>
            <person name="Ghai R."/>
        </authorList>
    </citation>
    <scope>NUCLEOTIDE SEQUENCE</scope>
</reference>
<protein>
    <recommendedName>
        <fullName evidence="2">DUF6450 domain-containing protein</fullName>
    </recommendedName>
</protein>
<sequence length="86" mass="9415">MAEEQIKQEQEPESTPLADFVKLAVLTWSIAMLTLNYLGHVKAMDPTFPASLLTGTLSSVGVNIKRANGKKKEDPTIKETTTSKPK</sequence>